<reference evidence="6 7" key="1">
    <citation type="submission" date="2021-06" db="EMBL/GenBank/DDBJ databases">
        <title>Actinomycetes sequencing.</title>
        <authorList>
            <person name="Shan Q."/>
        </authorList>
    </citation>
    <scope>NUCLEOTIDE SEQUENCE [LARGE SCALE GENOMIC DNA]</scope>
    <source>
        <strain evidence="6 7">NEAU-G5</strain>
    </source>
</reference>
<evidence type="ECO:0000256" key="2">
    <source>
        <dbReference type="ARBA" id="ARBA00022692"/>
    </source>
</evidence>
<organism evidence="6 7">
    <name type="scientific">Nocardia albiluteola</name>
    <dbReference type="NCBI Taxonomy" id="2842303"/>
    <lineage>
        <taxon>Bacteria</taxon>
        <taxon>Bacillati</taxon>
        <taxon>Actinomycetota</taxon>
        <taxon>Actinomycetes</taxon>
        <taxon>Mycobacteriales</taxon>
        <taxon>Nocardiaceae</taxon>
        <taxon>Nocardia</taxon>
    </lineage>
</organism>
<evidence type="ECO:0000313" key="7">
    <source>
        <dbReference type="Proteomes" id="UP000733379"/>
    </source>
</evidence>
<dbReference type="PIRSF" id="PIRSF000180">
    <property type="entry name" value="FrdC"/>
    <property type="match status" value="1"/>
</dbReference>
<dbReference type="Pfam" id="PF02300">
    <property type="entry name" value="Fumarate_red_C"/>
    <property type="match status" value="1"/>
</dbReference>
<proteinExistence type="predicted"/>
<keyword evidence="1" id="KW-1003">Cell membrane</keyword>
<keyword evidence="2 5" id="KW-0812">Transmembrane</keyword>
<dbReference type="InterPro" id="IPR003510">
    <property type="entry name" value="Fumarate_red_C"/>
</dbReference>
<name>A0ABS6B538_9NOCA</name>
<dbReference type="RefSeq" id="WP_215921554.1">
    <property type="nucleotide sequence ID" value="NZ_JAHKNI010000010.1"/>
</dbReference>
<protein>
    <submittedName>
        <fullName evidence="6">Fumarate reductase subunit C</fullName>
    </submittedName>
</protein>
<feature type="transmembrane region" description="Helical" evidence="5">
    <location>
        <begin position="107"/>
        <end position="129"/>
    </location>
</feature>
<evidence type="ECO:0000256" key="3">
    <source>
        <dbReference type="ARBA" id="ARBA00022989"/>
    </source>
</evidence>
<accession>A0ABS6B538</accession>
<feature type="transmembrane region" description="Helical" evidence="5">
    <location>
        <begin position="23"/>
        <end position="45"/>
    </location>
</feature>
<dbReference type="Proteomes" id="UP000733379">
    <property type="component" value="Unassembled WGS sequence"/>
</dbReference>
<keyword evidence="3 5" id="KW-1133">Transmembrane helix</keyword>
<keyword evidence="4 5" id="KW-0472">Membrane</keyword>
<dbReference type="Gene3D" id="1.20.1300.10">
    <property type="entry name" value="Fumarate reductase/succinate dehydrogenase, transmembrane subunit"/>
    <property type="match status" value="1"/>
</dbReference>
<comment type="caution">
    <text evidence="6">The sequence shown here is derived from an EMBL/GenBank/DDBJ whole genome shotgun (WGS) entry which is preliminary data.</text>
</comment>
<dbReference type="SUPFAM" id="SSF81343">
    <property type="entry name" value="Fumarate reductase respiratory complex transmembrane subunits"/>
    <property type="match status" value="1"/>
</dbReference>
<evidence type="ECO:0000313" key="6">
    <source>
        <dbReference type="EMBL" id="MBU3065422.1"/>
    </source>
</evidence>
<evidence type="ECO:0000256" key="4">
    <source>
        <dbReference type="ARBA" id="ARBA00023136"/>
    </source>
</evidence>
<feature type="transmembrane region" description="Helical" evidence="5">
    <location>
        <begin position="65"/>
        <end position="86"/>
    </location>
</feature>
<evidence type="ECO:0000256" key="1">
    <source>
        <dbReference type="ARBA" id="ARBA00022475"/>
    </source>
</evidence>
<keyword evidence="7" id="KW-1185">Reference proteome</keyword>
<dbReference type="EMBL" id="JAHKNI010000010">
    <property type="protein sequence ID" value="MBU3065422.1"/>
    <property type="molecule type" value="Genomic_DNA"/>
</dbReference>
<dbReference type="InterPro" id="IPR034804">
    <property type="entry name" value="SQR/QFR_C/D"/>
</dbReference>
<evidence type="ECO:0000256" key="5">
    <source>
        <dbReference type="SAM" id="Phobius"/>
    </source>
</evidence>
<sequence length="130" mass="15072">MTTTPRLYRKPVSTFWWVRRRSYLIFVLRELSSVFVAWFVVYLLFLVHAVSSGSEAYQRFLSWSAGSWVLALNTIALLFVLMHTVTWFNLTPKAIVVRVRGRRVAPVVIVGLNYLLWGLLTAIVAWVVLR</sequence>
<gene>
    <name evidence="6" type="ORF">KO481_28325</name>
</gene>